<evidence type="ECO:0000313" key="2">
    <source>
        <dbReference type="EMBL" id="KAG2088666.1"/>
    </source>
</evidence>
<dbReference type="AlphaFoldDB" id="A0A9P7ESJ9"/>
<dbReference type="EMBL" id="JABBWM010000119">
    <property type="protein sequence ID" value="KAG2088666.1"/>
    <property type="molecule type" value="Genomic_DNA"/>
</dbReference>
<feature type="signal peptide" evidence="1">
    <location>
        <begin position="1"/>
        <end position="25"/>
    </location>
</feature>
<evidence type="ECO:0000313" key="3">
    <source>
        <dbReference type="Proteomes" id="UP000823399"/>
    </source>
</evidence>
<name>A0A9P7ESJ9_9AGAM</name>
<dbReference type="RefSeq" id="XP_041285614.1">
    <property type="nucleotide sequence ID" value="XM_041439193.1"/>
</dbReference>
<reference evidence="2" key="1">
    <citation type="journal article" date="2020" name="New Phytol.">
        <title>Comparative genomics reveals dynamic genome evolution in host specialist ectomycorrhizal fungi.</title>
        <authorList>
            <person name="Lofgren L.A."/>
            <person name="Nguyen N.H."/>
            <person name="Vilgalys R."/>
            <person name="Ruytinx J."/>
            <person name="Liao H.L."/>
            <person name="Branco S."/>
            <person name="Kuo A."/>
            <person name="LaButti K."/>
            <person name="Lipzen A."/>
            <person name="Andreopoulos W."/>
            <person name="Pangilinan J."/>
            <person name="Riley R."/>
            <person name="Hundley H."/>
            <person name="Na H."/>
            <person name="Barry K."/>
            <person name="Grigoriev I.V."/>
            <person name="Stajich J.E."/>
            <person name="Kennedy P.G."/>
        </authorList>
    </citation>
    <scope>NUCLEOTIDE SEQUENCE</scope>
    <source>
        <strain evidence="2">FC423</strain>
    </source>
</reference>
<gene>
    <name evidence="2" type="ORF">F5147DRAFT_726715</name>
</gene>
<proteinExistence type="predicted"/>
<dbReference type="Proteomes" id="UP000823399">
    <property type="component" value="Unassembled WGS sequence"/>
</dbReference>
<dbReference type="GeneID" id="64701452"/>
<evidence type="ECO:0000256" key="1">
    <source>
        <dbReference type="SAM" id="SignalP"/>
    </source>
</evidence>
<organism evidence="2 3">
    <name type="scientific">Suillus discolor</name>
    <dbReference type="NCBI Taxonomy" id="1912936"/>
    <lineage>
        <taxon>Eukaryota</taxon>
        <taxon>Fungi</taxon>
        <taxon>Dikarya</taxon>
        <taxon>Basidiomycota</taxon>
        <taxon>Agaricomycotina</taxon>
        <taxon>Agaricomycetes</taxon>
        <taxon>Agaricomycetidae</taxon>
        <taxon>Boletales</taxon>
        <taxon>Suillineae</taxon>
        <taxon>Suillaceae</taxon>
        <taxon>Suillus</taxon>
    </lineage>
</organism>
<comment type="caution">
    <text evidence="2">The sequence shown here is derived from an EMBL/GenBank/DDBJ whole genome shotgun (WGS) entry which is preliminary data.</text>
</comment>
<feature type="chain" id="PRO_5040219248" evidence="1">
    <location>
        <begin position="26"/>
        <end position="91"/>
    </location>
</feature>
<keyword evidence="3" id="KW-1185">Reference proteome</keyword>
<protein>
    <submittedName>
        <fullName evidence="2">Uncharacterized protein</fullName>
    </submittedName>
</protein>
<sequence length="91" mass="9734">MHVGESPILAMILLSSATFYTLDHAVGLGKVRQKGAPGERLVATDSPYEAVSLSPEDSPGKSEAAFDSDVKDGFVKIFVRLDTKLNFKAPP</sequence>
<accession>A0A9P7ESJ9</accession>
<keyword evidence="1" id="KW-0732">Signal</keyword>